<name>A0A1B2HQH6_9PSEU</name>
<dbReference type="AlphaFoldDB" id="A0A1B2HQH6"/>
<feature type="domain" description="HTH cro/C1-type" evidence="1">
    <location>
        <begin position="17"/>
        <end position="72"/>
    </location>
</feature>
<dbReference type="Gene3D" id="1.10.260.40">
    <property type="entry name" value="lambda repressor-like DNA-binding domains"/>
    <property type="match status" value="1"/>
</dbReference>
<dbReference type="EMBL" id="CP016793">
    <property type="protein sequence ID" value="ANZ39979.1"/>
    <property type="molecule type" value="Genomic_DNA"/>
</dbReference>
<dbReference type="Pfam" id="PF13560">
    <property type="entry name" value="HTH_31"/>
    <property type="match status" value="1"/>
</dbReference>
<dbReference type="InterPro" id="IPR043917">
    <property type="entry name" value="DUF5753"/>
</dbReference>
<accession>A0A1B2HQH6</accession>
<organism evidence="2 3">
    <name type="scientific">Lentzea guizhouensis</name>
    <dbReference type="NCBI Taxonomy" id="1586287"/>
    <lineage>
        <taxon>Bacteria</taxon>
        <taxon>Bacillati</taxon>
        <taxon>Actinomycetota</taxon>
        <taxon>Actinomycetes</taxon>
        <taxon>Pseudonocardiales</taxon>
        <taxon>Pseudonocardiaceae</taxon>
        <taxon>Lentzea</taxon>
    </lineage>
</organism>
<dbReference type="Pfam" id="PF04149">
    <property type="entry name" value="DUF397"/>
    <property type="match status" value="1"/>
</dbReference>
<sequence length="333" mass="38050">MTAITSTAYSRDLGDELRRLREKYTTMTGRALATQLGWDPSKVSNVENGKARASEVDLVQFLTACGQDLDYIETFRRRYANAFDTYFAQVPANLRTLAMTESMATKITSYEVLKAPGLLQTREYARQLLSDTAFHEPADVEKFVNLRIERQTILRRPFRPECLFYVHELALQLILGNAQLMEDQYLRLLFNTHIMRIVPDRFRTIALQGKTTLYEFDKADAITYSESDLVQVFAQDRVAVARTRQLFSHLDAIALDEEQSKSMLAEYISALRRDPHGQDRTWRKSTYSGGNGSTDCVEVSLTWDARVRDSKNTSEQLAFSGPAWRALVGWVAQ</sequence>
<dbReference type="RefSeq" id="WP_065918320.1">
    <property type="nucleotide sequence ID" value="NZ_CP016793.1"/>
</dbReference>
<evidence type="ECO:0000313" key="2">
    <source>
        <dbReference type="EMBL" id="ANZ39979.1"/>
    </source>
</evidence>
<reference evidence="2 3" key="1">
    <citation type="submission" date="2016-07" db="EMBL/GenBank/DDBJ databases">
        <title>Complete genome sequence of the Lentzea guizhouensis DHS C013.</title>
        <authorList>
            <person name="Cao C."/>
        </authorList>
    </citation>
    <scope>NUCLEOTIDE SEQUENCE [LARGE SCALE GENOMIC DNA]</scope>
    <source>
        <strain evidence="2 3">DHS C013</strain>
    </source>
</reference>
<dbReference type="CDD" id="cd00093">
    <property type="entry name" value="HTH_XRE"/>
    <property type="match status" value="1"/>
</dbReference>
<dbReference type="SUPFAM" id="SSF47413">
    <property type="entry name" value="lambda repressor-like DNA-binding domains"/>
    <property type="match status" value="1"/>
</dbReference>
<dbReference type="InterPro" id="IPR001387">
    <property type="entry name" value="Cro/C1-type_HTH"/>
</dbReference>
<dbReference type="PROSITE" id="PS50943">
    <property type="entry name" value="HTH_CROC1"/>
    <property type="match status" value="1"/>
</dbReference>
<dbReference type="InterPro" id="IPR010982">
    <property type="entry name" value="Lambda_DNA-bd_dom_sf"/>
</dbReference>
<proteinExistence type="predicted"/>
<keyword evidence="3" id="KW-1185">Reference proteome</keyword>
<gene>
    <name evidence="2" type="ORF">BBK82_31975</name>
</gene>
<protein>
    <recommendedName>
        <fullName evidence="1">HTH cro/C1-type domain-containing protein</fullName>
    </recommendedName>
</protein>
<dbReference type="KEGG" id="led:BBK82_31975"/>
<dbReference type="Pfam" id="PF19054">
    <property type="entry name" value="DUF5753"/>
    <property type="match status" value="1"/>
</dbReference>
<dbReference type="GO" id="GO:0003677">
    <property type="term" value="F:DNA binding"/>
    <property type="evidence" value="ECO:0007669"/>
    <property type="project" value="InterPro"/>
</dbReference>
<dbReference type="InterPro" id="IPR007278">
    <property type="entry name" value="DUF397"/>
</dbReference>
<dbReference type="SMART" id="SM00530">
    <property type="entry name" value="HTH_XRE"/>
    <property type="match status" value="1"/>
</dbReference>
<evidence type="ECO:0000259" key="1">
    <source>
        <dbReference type="PROSITE" id="PS50943"/>
    </source>
</evidence>
<dbReference type="Proteomes" id="UP000093053">
    <property type="component" value="Chromosome"/>
</dbReference>
<evidence type="ECO:0000313" key="3">
    <source>
        <dbReference type="Proteomes" id="UP000093053"/>
    </source>
</evidence>
<dbReference type="STRING" id="1586287.BBK82_31975"/>